<feature type="compositionally biased region" description="Basic and acidic residues" evidence="1">
    <location>
        <begin position="531"/>
        <end position="546"/>
    </location>
</feature>
<dbReference type="InterPro" id="IPR035925">
    <property type="entry name" value="BSD_dom_sf"/>
</dbReference>
<dbReference type="GO" id="GO:0016020">
    <property type="term" value="C:membrane"/>
    <property type="evidence" value="ECO:0007669"/>
    <property type="project" value="TreeGrafter"/>
</dbReference>
<dbReference type="Gene3D" id="3.60.10.10">
    <property type="entry name" value="Endonuclease/exonuclease/phosphatase"/>
    <property type="match status" value="2"/>
</dbReference>
<dbReference type="PANTHER" id="PTHR11200:SF300">
    <property type="entry name" value="TYPE II INOSITOL 1,4,5-TRISPHOSPHATE 5-PHOSPHATASE"/>
    <property type="match status" value="1"/>
</dbReference>
<dbReference type="InterPro" id="IPR046985">
    <property type="entry name" value="IP5"/>
</dbReference>
<gene>
    <name evidence="3" type="ORF">WR25_23904</name>
</gene>
<feature type="region of interest" description="Disordered" evidence="1">
    <location>
        <begin position="517"/>
        <end position="559"/>
    </location>
</feature>
<reference evidence="3 4" key="1">
    <citation type="journal article" date="2017" name="Curr. Biol.">
        <title>Genome architecture and evolution of a unichromosomal asexual nematode.</title>
        <authorList>
            <person name="Fradin H."/>
            <person name="Zegar C."/>
            <person name="Gutwein M."/>
            <person name="Lucas J."/>
            <person name="Kovtun M."/>
            <person name="Corcoran D."/>
            <person name="Baugh L.R."/>
            <person name="Kiontke K."/>
            <person name="Gunsalus K."/>
            <person name="Fitch D.H."/>
            <person name="Piano F."/>
        </authorList>
    </citation>
    <scope>NUCLEOTIDE SEQUENCE [LARGE SCALE GENOMIC DNA]</scope>
    <source>
        <strain evidence="3">PF1309</strain>
    </source>
</reference>
<dbReference type="STRING" id="2018661.A0A2A2KZH6"/>
<dbReference type="Gene3D" id="1.10.3970.10">
    <property type="entry name" value="BSD domain"/>
    <property type="match status" value="1"/>
</dbReference>
<dbReference type="PANTHER" id="PTHR11200">
    <property type="entry name" value="INOSITOL 5-PHOSPHATASE"/>
    <property type="match status" value="1"/>
</dbReference>
<dbReference type="SMART" id="SM00751">
    <property type="entry name" value="BSD"/>
    <property type="match status" value="1"/>
</dbReference>
<dbReference type="Pfam" id="PF03909">
    <property type="entry name" value="BSD"/>
    <property type="match status" value="1"/>
</dbReference>
<dbReference type="InterPro" id="IPR013783">
    <property type="entry name" value="Ig-like_fold"/>
</dbReference>
<dbReference type="GO" id="GO:0004439">
    <property type="term" value="F:phosphatidylinositol-4,5-bisphosphate 5-phosphatase activity"/>
    <property type="evidence" value="ECO:0007669"/>
    <property type="project" value="TreeGrafter"/>
</dbReference>
<dbReference type="EMBL" id="LIAE01007449">
    <property type="protein sequence ID" value="PAV79223.1"/>
    <property type="molecule type" value="Genomic_DNA"/>
</dbReference>
<protein>
    <recommendedName>
        <fullName evidence="2">BSD domain-containing protein</fullName>
    </recommendedName>
</protein>
<dbReference type="Pfam" id="PF22669">
    <property type="entry name" value="Exo_endo_phos2"/>
    <property type="match status" value="2"/>
</dbReference>
<dbReference type="Pfam" id="PF21310">
    <property type="entry name" value="OCRL-like_ASH"/>
    <property type="match status" value="1"/>
</dbReference>
<dbReference type="Proteomes" id="UP000218231">
    <property type="component" value="Unassembled WGS sequence"/>
</dbReference>
<sequence>MTFYSTPASKAIYVPGRDPSVDDVMRSWQHRYCTFEDTSICISTFNVNGRSPPAILKGWFSDSRRADFYAVGLQEMDLSVGTYIIDNTKKMEDWIECIRASLPGGSNQYHIITSMRLVGIFVVLFKQNRCKVRVTDVSTNYVATGISVLVNKLGNKGATAISARDVSQLSFLPGRLNIYDHDVIFWFGDLNYRLNWERVACSGEDIRIMASSSNYRSLLKNDQLKEQIKIGAVFVGFHEKEIFDFRPTYKYDVGTDVWDSSEKGRVPAWTDRILWWTSGQEMVVEQKSLQSINNISISDHKPVVGEFRIVLKCVDQKKANGLYEEAIREADRRANELLPQIQLSQMEVEFGHVLLLEPKTIIITIKNTGKSQAWFRFKNQPSVVNPSGTICAPWLTVSPSHYLIPIQQSTQISLTAFIDETIAANLDQSKPVLQDILVLSLDNGRDHFIPVSAKFFRNRTEAGLDSLLVNQTNDVNLIDFGKRYFSEIEKFSKMASWFGDIKKKLQDTVSAIEQQMKAENSDDPEQQQVVAEEKPKLENSEPKPENEENPENADEEKQEEVAFAGGKGLLSGFDAGKFLKDTTAFATKQLEVVKTAVIDKSMLGELNRDQTEFERQLEEEKKKNDSVTLPWEGLPDENLAKKKILALSLDSRNFLRDSPGDSEFPAQKQEAMAAKLIGVDSNLGKVRFQLVPKKLTEQKFWSNYFYRVGLIRQSILMNEPVRTSKTPEPQVCETRMKFLNV</sequence>
<dbReference type="InterPro" id="IPR000300">
    <property type="entry name" value="IPPc"/>
</dbReference>
<evidence type="ECO:0000259" key="2">
    <source>
        <dbReference type="PROSITE" id="PS50858"/>
    </source>
</evidence>
<proteinExistence type="predicted"/>
<dbReference type="SUPFAM" id="SSF140383">
    <property type="entry name" value="BSD domain-like"/>
    <property type="match status" value="1"/>
</dbReference>
<dbReference type="InterPro" id="IPR048869">
    <property type="entry name" value="OCRL-1_2_ASH"/>
</dbReference>
<dbReference type="GO" id="GO:0046856">
    <property type="term" value="P:phosphatidylinositol dephosphorylation"/>
    <property type="evidence" value="ECO:0007669"/>
    <property type="project" value="InterPro"/>
</dbReference>
<dbReference type="SUPFAM" id="SSF56219">
    <property type="entry name" value="DNase I-like"/>
    <property type="match status" value="1"/>
</dbReference>
<feature type="compositionally biased region" description="Acidic residues" evidence="1">
    <location>
        <begin position="547"/>
        <end position="558"/>
    </location>
</feature>
<dbReference type="EMBL" id="LIAE01007449">
    <property type="protein sequence ID" value="PAV79222.1"/>
    <property type="molecule type" value="Genomic_DNA"/>
</dbReference>
<feature type="domain" description="BSD" evidence="2">
    <location>
        <begin position="660"/>
        <end position="712"/>
    </location>
</feature>
<dbReference type="Gene3D" id="2.60.40.10">
    <property type="entry name" value="Immunoglobulins"/>
    <property type="match status" value="1"/>
</dbReference>
<evidence type="ECO:0000256" key="1">
    <source>
        <dbReference type="SAM" id="MobiDB-lite"/>
    </source>
</evidence>
<comment type="caution">
    <text evidence="3">The sequence shown here is derived from an EMBL/GenBank/DDBJ whole genome shotgun (WGS) entry which is preliminary data.</text>
</comment>
<dbReference type="InterPro" id="IPR036691">
    <property type="entry name" value="Endo/exonu/phosph_ase_sf"/>
</dbReference>
<dbReference type="AlphaFoldDB" id="A0A2A2KZH6"/>
<dbReference type="PROSITE" id="PS50858">
    <property type="entry name" value="BSD"/>
    <property type="match status" value="1"/>
</dbReference>
<accession>A0A2A2KZH6</accession>
<evidence type="ECO:0000313" key="3">
    <source>
        <dbReference type="EMBL" id="PAV79223.1"/>
    </source>
</evidence>
<dbReference type="InterPro" id="IPR005607">
    <property type="entry name" value="BSD_dom"/>
</dbReference>
<organism evidence="3 4">
    <name type="scientific">Diploscapter pachys</name>
    <dbReference type="NCBI Taxonomy" id="2018661"/>
    <lineage>
        <taxon>Eukaryota</taxon>
        <taxon>Metazoa</taxon>
        <taxon>Ecdysozoa</taxon>
        <taxon>Nematoda</taxon>
        <taxon>Chromadorea</taxon>
        <taxon>Rhabditida</taxon>
        <taxon>Rhabditina</taxon>
        <taxon>Rhabditomorpha</taxon>
        <taxon>Rhabditoidea</taxon>
        <taxon>Rhabditidae</taxon>
        <taxon>Diploscapter</taxon>
    </lineage>
</organism>
<name>A0A2A2KZH6_9BILA</name>
<dbReference type="OrthoDB" id="7862313at2759"/>
<keyword evidence="4" id="KW-1185">Reference proteome</keyword>
<evidence type="ECO:0000313" key="4">
    <source>
        <dbReference type="Proteomes" id="UP000218231"/>
    </source>
</evidence>
<dbReference type="SMART" id="SM00128">
    <property type="entry name" value="IPPc"/>
    <property type="match status" value="1"/>
</dbReference>